<dbReference type="Proteomes" id="UP000886653">
    <property type="component" value="Unassembled WGS sequence"/>
</dbReference>
<dbReference type="Gene3D" id="3.40.640.10">
    <property type="entry name" value="Type I PLP-dependent aspartate aminotransferase-like (Major domain)"/>
    <property type="match status" value="1"/>
</dbReference>
<comment type="caution">
    <text evidence="4">The sequence shown here is derived from an EMBL/GenBank/DDBJ whole genome shotgun (WGS) entry which is preliminary data.</text>
</comment>
<reference evidence="4" key="1">
    <citation type="submission" date="2013-11" db="EMBL/GenBank/DDBJ databases">
        <title>Genome sequence of the fusiform rust pathogen reveals effectors for host alternation and coevolution with pine.</title>
        <authorList>
            <consortium name="DOE Joint Genome Institute"/>
            <person name="Smith K."/>
            <person name="Pendleton A."/>
            <person name="Kubisiak T."/>
            <person name="Anderson C."/>
            <person name="Salamov A."/>
            <person name="Aerts A."/>
            <person name="Riley R."/>
            <person name="Clum A."/>
            <person name="Lindquist E."/>
            <person name="Ence D."/>
            <person name="Campbell M."/>
            <person name="Kronenberg Z."/>
            <person name="Feau N."/>
            <person name="Dhillon B."/>
            <person name="Hamelin R."/>
            <person name="Burleigh J."/>
            <person name="Smith J."/>
            <person name="Yandell M."/>
            <person name="Nelson C."/>
            <person name="Grigoriev I."/>
            <person name="Davis J."/>
        </authorList>
    </citation>
    <scope>NUCLEOTIDE SEQUENCE</scope>
    <source>
        <strain evidence="4">G11</strain>
    </source>
</reference>
<dbReference type="AlphaFoldDB" id="A0A9P6NRY3"/>
<feature type="compositionally biased region" description="Polar residues" evidence="3">
    <location>
        <begin position="305"/>
        <end position="317"/>
    </location>
</feature>
<keyword evidence="5" id="KW-1185">Reference proteome</keyword>
<dbReference type="GO" id="GO:0019346">
    <property type="term" value="P:transsulfuration"/>
    <property type="evidence" value="ECO:0007669"/>
    <property type="project" value="InterPro"/>
</dbReference>
<sequence length="662" mass="73678">MLSQSDPHTASLGTSIPPCTPHAVSVSLPTWQDNVDYELGLDRVTQALLTGYPRFFIHLDIRKLAELCRSIHAITPDEQCMLFPSRTSASLCLEFLNGTAKGKNLDLNQDHSKSTIGRILEFPVTHPTEQGSPPIGTFLGSEPQPTLVVYAVFVPNSDVFNLARPFWQHTGLGISSRFAERCLRLLGSCPVREETHASSQTEKSPMSPTAQVQLTSPPTPRRLAFSGARRHYSVMPKVNPPPVCPTPKTIDQVESMAEAAATYLEERYGRNLPITQATMAKLALRRRIAGVLRDEDGHSKPSLDPNESTKPSERGITQLSESDVYLFPNGMSSIFYAHQACMKTRSTDSTDPKLRPARSICFGFPYTDTLKILQKWGPGAHFFGNGDEADLDKLEEILISDQREGLPPLTALFCEFPTNPLLKSPNLKRIRQLATQYGFLVVIDETVGNFLNVEVLPYADMVVSSLTKLFSGDSNVMGGRSLKTIFDLDSENTKPLYEDTYFPEDAIYMERNSRDFRSRVAKINHNALQLCTYLSSLLAAHPKIIKSIYYPKYTTISNYEACKRPSGGYGGLFSITFTSLLASKTFFDNLNIYKGPSLGTNFTLGCPYVILAHFLELEWAEQFGVDQNLVRVSVGLEETEILLGWFKKAWEATLVAVSERSE</sequence>
<comment type="cofactor">
    <cofactor evidence="1">
        <name>pyridoxal 5'-phosphate</name>
        <dbReference type="ChEBI" id="CHEBI:597326"/>
    </cofactor>
</comment>
<dbReference type="SUPFAM" id="SSF53383">
    <property type="entry name" value="PLP-dependent transferases"/>
    <property type="match status" value="1"/>
</dbReference>
<dbReference type="FunFam" id="3.90.1150.10:FF:000063">
    <property type="entry name" value="Probable cystathionine gamma-synthase"/>
    <property type="match status" value="1"/>
</dbReference>
<dbReference type="InterPro" id="IPR000277">
    <property type="entry name" value="Cys/Met-Metab_PyrdxlP-dep_enz"/>
</dbReference>
<dbReference type="InterPro" id="IPR051750">
    <property type="entry name" value="Trans-sulfuration_enzymes"/>
</dbReference>
<dbReference type="InterPro" id="IPR015421">
    <property type="entry name" value="PyrdxlP-dep_Trfase_major"/>
</dbReference>
<keyword evidence="2" id="KW-0663">Pyridoxal phosphate</keyword>
<evidence type="ECO:0000313" key="5">
    <source>
        <dbReference type="Proteomes" id="UP000886653"/>
    </source>
</evidence>
<dbReference type="Gene3D" id="3.90.1150.10">
    <property type="entry name" value="Aspartate Aminotransferase, domain 1"/>
    <property type="match status" value="1"/>
</dbReference>
<feature type="region of interest" description="Disordered" evidence="3">
    <location>
        <begin position="194"/>
        <end position="219"/>
    </location>
</feature>
<evidence type="ECO:0000256" key="2">
    <source>
        <dbReference type="ARBA" id="ARBA00022898"/>
    </source>
</evidence>
<protein>
    <recommendedName>
        <fullName evidence="6">Cystathionine gamma-synthase</fullName>
    </recommendedName>
</protein>
<dbReference type="InterPro" id="IPR015424">
    <property type="entry name" value="PyrdxlP-dep_Trfase"/>
</dbReference>
<gene>
    <name evidence="4" type="ORF">CROQUDRAFT_41323</name>
</gene>
<evidence type="ECO:0000256" key="3">
    <source>
        <dbReference type="SAM" id="MobiDB-lite"/>
    </source>
</evidence>
<dbReference type="EMBL" id="MU167236">
    <property type="protein sequence ID" value="KAG0148486.1"/>
    <property type="molecule type" value="Genomic_DNA"/>
</dbReference>
<evidence type="ECO:0000256" key="1">
    <source>
        <dbReference type="ARBA" id="ARBA00001933"/>
    </source>
</evidence>
<accession>A0A9P6NRY3</accession>
<dbReference type="InterPro" id="IPR015422">
    <property type="entry name" value="PyrdxlP-dep_Trfase_small"/>
</dbReference>
<evidence type="ECO:0000313" key="4">
    <source>
        <dbReference type="EMBL" id="KAG0148486.1"/>
    </source>
</evidence>
<dbReference type="GO" id="GO:0030170">
    <property type="term" value="F:pyridoxal phosphate binding"/>
    <property type="evidence" value="ECO:0007669"/>
    <property type="project" value="InterPro"/>
</dbReference>
<dbReference type="PANTHER" id="PTHR42699">
    <property type="match status" value="1"/>
</dbReference>
<evidence type="ECO:0008006" key="6">
    <source>
        <dbReference type="Google" id="ProtNLM"/>
    </source>
</evidence>
<feature type="compositionally biased region" description="Polar residues" evidence="3">
    <location>
        <begin position="197"/>
        <end position="216"/>
    </location>
</feature>
<dbReference type="Pfam" id="PF01053">
    <property type="entry name" value="Cys_Met_Meta_PP"/>
    <property type="match status" value="1"/>
</dbReference>
<feature type="region of interest" description="Disordered" evidence="3">
    <location>
        <begin position="293"/>
        <end position="317"/>
    </location>
</feature>
<name>A0A9P6NRY3_9BASI</name>
<dbReference type="GO" id="GO:0003962">
    <property type="term" value="F:cystathionine gamma-synthase activity"/>
    <property type="evidence" value="ECO:0007669"/>
    <property type="project" value="TreeGrafter"/>
</dbReference>
<organism evidence="4 5">
    <name type="scientific">Cronartium quercuum f. sp. fusiforme G11</name>
    <dbReference type="NCBI Taxonomy" id="708437"/>
    <lineage>
        <taxon>Eukaryota</taxon>
        <taxon>Fungi</taxon>
        <taxon>Dikarya</taxon>
        <taxon>Basidiomycota</taxon>
        <taxon>Pucciniomycotina</taxon>
        <taxon>Pucciniomycetes</taxon>
        <taxon>Pucciniales</taxon>
        <taxon>Coleosporiaceae</taxon>
        <taxon>Cronartium</taxon>
    </lineage>
</organism>
<dbReference type="OrthoDB" id="10047078at2759"/>
<proteinExistence type="predicted"/>
<dbReference type="PANTHER" id="PTHR42699:SF1">
    <property type="entry name" value="CYSTATHIONINE GAMMA-SYNTHASE-RELATED"/>
    <property type="match status" value="1"/>
</dbReference>